<evidence type="ECO:0000256" key="1">
    <source>
        <dbReference type="SAM" id="Phobius"/>
    </source>
</evidence>
<dbReference type="AlphaFoldDB" id="A0A0K2S456"/>
<dbReference type="RefSeq" id="WP_013141553.1">
    <property type="nucleotide sequence ID" value="NZ_AP014939.1"/>
</dbReference>
<keyword evidence="1" id="KW-1133">Transmembrane helix</keyword>
<proteinExistence type="predicted"/>
<dbReference type="GeneID" id="24901750"/>
<reference evidence="2" key="1">
    <citation type="submission" date="2015-08" db="EMBL/GenBank/DDBJ databases">
        <title>Complete DNA Sequence of Pseudomonas syringae pv. actinidiae, the Causal Agent of Kiwifruit Canker Disease.</title>
        <authorList>
            <person name="Rikkerink E.H.A."/>
            <person name="Fineran P.C."/>
        </authorList>
    </citation>
    <scope>NUCLEOTIDE SEQUENCE</scope>
    <source>
        <strain evidence="2">KHM 243</strain>
        <plasmid evidence="2">pKHM-1</plasmid>
    </source>
</reference>
<evidence type="ECO:0000313" key="2">
    <source>
        <dbReference type="EMBL" id="BAS21625.1"/>
    </source>
</evidence>
<accession>A0A0K2S456</accession>
<sequence length="105" mass="11080">MDIKSIVIAAVLGAAGGFGGSYFVMNEQTASIHERLNQTPPVVVVDFAKVASAYPAGASQEELEKLMVNTNNAILKLKDAGYLVLDASTVVGAPNDLYLPEEVLK</sequence>
<geneLocation type="plasmid" evidence="2">
    <name>pKHM-1</name>
</geneLocation>
<keyword evidence="1" id="KW-0472">Membrane</keyword>
<dbReference type="EMBL" id="AP014939">
    <property type="protein sequence ID" value="BAS21625.1"/>
    <property type="molecule type" value="Genomic_DNA"/>
</dbReference>
<feature type="transmembrane region" description="Helical" evidence="1">
    <location>
        <begin position="6"/>
        <end position="25"/>
    </location>
</feature>
<protein>
    <submittedName>
        <fullName evidence="2">Conjugal transfer protein</fullName>
    </submittedName>
</protein>
<name>A0A0K2S456_CITFR</name>
<organism evidence="2">
    <name type="scientific">Citrobacter freundii</name>
    <dbReference type="NCBI Taxonomy" id="546"/>
    <lineage>
        <taxon>Bacteria</taxon>
        <taxon>Pseudomonadati</taxon>
        <taxon>Pseudomonadota</taxon>
        <taxon>Gammaproteobacteria</taxon>
        <taxon>Enterobacterales</taxon>
        <taxon>Enterobacteriaceae</taxon>
        <taxon>Citrobacter</taxon>
        <taxon>Citrobacter freundii complex</taxon>
    </lineage>
</organism>
<keyword evidence="2" id="KW-0614">Plasmid</keyword>
<keyword evidence="1" id="KW-0812">Transmembrane</keyword>